<dbReference type="GO" id="GO:0006487">
    <property type="term" value="P:protein N-linked glycosylation"/>
    <property type="evidence" value="ECO:0007669"/>
    <property type="project" value="EnsemblFungi"/>
</dbReference>
<comment type="similarity">
    <text evidence="1">Belongs to the glycosyltransferase 34 family.</text>
</comment>
<dbReference type="STRING" id="669874.A0A1E4TVA9"/>
<dbReference type="GO" id="GO:0000009">
    <property type="term" value="F:alpha-1,6-mannosyltransferase activity"/>
    <property type="evidence" value="ECO:0007669"/>
    <property type="project" value="EnsemblFungi"/>
</dbReference>
<dbReference type="GO" id="GO:0000136">
    <property type="term" value="C:mannan polymerase complex"/>
    <property type="evidence" value="ECO:0007669"/>
    <property type="project" value="EnsemblFungi"/>
</dbReference>
<dbReference type="OrthoDB" id="205108at2759"/>
<reference evidence="5" key="1">
    <citation type="submission" date="2016-05" db="EMBL/GenBank/DDBJ databases">
        <title>Comparative genomics of biotechnologically important yeasts.</title>
        <authorList>
            <consortium name="DOE Joint Genome Institute"/>
            <person name="Riley R."/>
            <person name="Haridas S."/>
            <person name="Wolfe K.H."/>
            <person name="Lopes M.R."/>
            <person name="Hittinger C.T."/>
            <person name="Goker M."/>
            <person name="Salamov A."/>
            <person name="Wisecaver J."/>
            <person name="Long T.M."/>
            <person name="Aerts A.L."/>
            <person name="Barry K."/>
            <person name="Choi C."/>
            <person name="Clum A."/>
            <person name="Coughlan A.Y."/>
            <person name="Deshpande S."/>
            <person name="Douglass A.P."/>
            <person name="Hanson S.J."/>
            <person name="Klenk H.-P."/>
            <person name="Labutti K."/>
            <person name="Lapidus A."/>
            <person name="Lindquist E."/>
            <person name="Lipzen A."/>
            <person name="Meier-Kolthoff J.P."/>
            <person name="Ohm R.A."/>
            <person name="Otillar R.P."/>
            <person name="Pangilinan J."/>
            <person name="Peng Y."/>
            <person name="Rokas A."/>
            <person name="Rosa C.A."/>
            <person name="Scheuner C."/>
            <person name="Sibirny A.A."/>
            <person name="Slot J.C."/>
            <person name="Stielow J.B."/>
            <person name="Sun H."/>
            <person name="Kurtzman C.P."/>
            <person name="Blackwell M."/>
            <person name="Grigoriev I.V."/>
            <person name="Jeffries T.W."/>
        </authorList>
    </citation>
    <scope>NUCLEOTIDE SEQUENCE [LARGE SCALE GENOMIC DNA]</scope>
    <source>
        <strain evidence="5">NRRL Y-2460</strain>
    </source>
</reference>
<evidence type="ECO:0000256" key="1">
    <source>
        <dbReference type="ARBA" id="ARBA00005664"/>
    </source>
</evidence>
<sequence>MKEKNGDLRPRASSSLPVPVNFNSFRKQNKKSLLILVLILFLLNFVTSKFLNLRLFPFLSYYSKKSSISNLLYTNPQLLSEHGLSRSEIEVTSPLIFPSVENAPLLRELTLKNLFKSKIDPKTQKSVFLYDDEEEINSENEIKESPSDYDTSNPLIKAKKNFKEQGRRILQKNLKNSPELVIVTGLDFENYELTYLTRVAQNRVDYAQKQNYGVYIRWLQEFIPIMQDTESDTRWIKLFLVRAAMHAFPDAKYFWYLDQDTLIMNQDIDLISYILTPDALDPIIIKEQPIIPQNGLIKTYKNSRAENVRLILTQTDTKIDSSSFIIVNDVYGKSLLEFWSDPLFRTYTNFPYFEESAITHILQWHPVLLSKTAIIPIKTINSVHSALEIKDQTDTLHYTDKDLVVNFRGCSDQKNCDEIQNEYWNILKNKN</sequence>
<dbReference type="InterPro" id="IPR008630">
    <property type="entry name" value="Glyco_trans_34"/>
</dbReference>
<dbReference type="InterPro" id="IPR029044">
    <property type="entry name" value="Nucleotide-diphossugar_trans"/>
</dbReference>
<dbReference type="EMBL" id="KV454014">
    <property type="protein sequence ID" value="ODV95667.1"/>
    <property type="molecule type" value="Genomic_DNA"/>
</dbReference>
<protein>
    <recommendedName>
        <fullName evidence="6">Glycosyltransferase family 34 protein</fullName>
    </recommendedName>
</protein>
<keyword evidence="5" id="KW-1185">Reference proteome</keyword>
<evidence type="ECO:0000313" key="4">
    <source>
        <dbReference type="EMBL" id="ODV95667.1"/>
    </source>
</evidence>
<evidence type="ECO:0000313" key="5">
    <source>
        <dbReference type="Proteomes" id="UP000094236"/>
    </source>
</evidence>
<evidence type="ECO:0000256" key="2">
    <source>
        <dbReference type="ARBA" id="ARBA00022676"/>
    </source>
</evidence>
<gene>
    <name evidence="4" type="ORF">PACTADRAFT_50359</name>
</gene>
<accession>A0A1E4TVA9</accession>
<dbReference type="PANTHER" id="PTHR31306:SF10">
    <property type="entry name" value="ALPHA-1,6-MANNOSYLTRANSFERASE MNN11-RELATED"/>
    <property type="match status" value="1"/>
</dbReference>
<keyword evidence="2" id="KW-0328">Glycosyltransferase</keyword>
<dbReference type="Gene3D" id="3.90.550.10">
    <property type="entry name" value="Spore Coat Polysaccharide Biosynthesis Protein SpsA, Chain A"/>
    <property type="match status" value="1"/>
</dbReference>
<proteinExistence type="inferred from homology"/>
<name>A0A1E4TVA9_PACTA</name>
<dbReference type="PANTHER" id="PTHR31306">
    <property type="entry name" value="ALPHA-1,6-MANNOSYLTRANSFERASE MNN11-RELATED"/>
    <property type="match status" value="1"/>
</dbReference>
<evidence type="ECO:0008006" key="6">
    <source>
        <dbReference type="Google" id="ProtNLM"/>
    </source>
</evidence>
<dbReference type="GO" id="GO:0000032">
    <property type="term" value="P:cell wall mannoprotein biosynthetic process"/>
    <property type="evidence" value="ECO:0007669"/>
    <property type="project" value="EnsemblFungi"/>
</dbReference>
<dbReference type="Proteomes" id="UP000094236">
    <property type="component" value="Unassembled WGS sequence"/>
</dbReference>
<dbReference type="Pfam" id="PF05637">
    <property type="entry name" value="Glyco_transf_34"/>
    <property type="match status" value="1"/>
</dbReference>
<keyword evidence="3" id="KW-0808">Transferase</keyword>
<dbReference type="AlphaFoldDB" id="A0A1E4TVA9"/>
<organism evidence="4 5">
    <name type="scientific">Pachysolen tannophilus NRRL Y-2460</name>
    <dbReference type="NCBI Taxonomy" id="669874"/>
    <lineage>
        <taxon>Eukaryota</taxon>
        <taxon>Fungi</taxon>
        <taxon>Dikarya</taxon>
        <taxon>Ascomycota</taxon>
        <taxon>Saccharomycotina</taxon>
        <taxon>Pichiomycetes</taxon>
        <taxon>Pachysolenaceae</taxon>
        <taxon>Pachysolen</taxon>
    </lineage>
</organism>
<evidence type="ECO:0000256" key="3">
    <source>
        <dbReference type="ARBA" id="ARBA00022679"/>
    </source>
</evidence>